<dbReference type="Proteomes" id="UP000199444">
    <property type="component" value="Unassembled WGS sequence"/>
</dbReference>
<dbReference type="Pfam" id="PF10035">
    <property type="entry name" value="DUF2179"/>
    <property type="match status" value="1"/>
</dbReference>
<dbReference type="CDD" id="cd16380">
    <property type="entry name" value="YitT_C"/>
    <property type="match status" value="1"/>
</dbReference>
<dbReference type="InterPro" id="IPR019264">
    <property type="entry name" value="DUF2179"/>
</dbReference>
<feature type="domain" description="DUF2179" evidence="7">
    <location>
        <begin position="213"/>
        <end position="267"/>
    </location>
</feature>
<dbReference type="PANTHER" id="PTHR33545:SF5">
    <property type="entry name" value="UPF0750 MEMBRANE PROTEIN YITT"/>
    <property type="match status" value="1"/>
</dbReference>
<sequence>MYQLYKYTVLFVFSIVLGFSFNMFLLPHEVLSGGVTGLAMIFGLLSPINSGIWLVILNIPVFIIGWMRLGKQFILNSVFSVFITSVSMQYIPVVKVTDDALLSAVFGGVIVGVGIGFIVRFYGSTGGADIIGLVVTQKHDIPLGGLIFGLNSIVVFVSGFFFSWDLALYTMASIYITGIVIDRIHTRHIKLNLMVVTSQGDALKNELIANLIRGITVMNGYGAYSNNENKVLYTVITRYELALVKSLIKKVDPQAFVSISETAEVLGNFRRS</sequence>
<dbReference type="PIRSF" id="PIRSF006483">
    <property type="entry name" value="Membrane_protein_YitT"/>
    <property type="match status" value="1"/>
</dbReference>
<dbReference type="Pfam" id="PF02588">
    <property type="entry name" value="YitT_membrane"/>
    <property type="match status" value="1"/>
</dbReference>
<keyword evidence="2" id="KW-1003">Cell membrane</keyword>
<accession>A0A1H1DT67</accession>
<protein>
    <submittedName>
        <fullName evidence="8">Uncharacterized membrane-anchored protein YitT, contains DUF161 and DUF2179 domains</fullName>
    </submittedName>
</protein>
<evidence type="ECO:0000256" key="5">
    <source>
        <dbReference type="ARBA" id="ARBA00023136"/>
    </source>
</evidence>
<organism evidence="8 9">
    <name type="scientific">Virgibacillus salinus</name>
    <dbReference type="NCBI Taxonomy" id="553311"/>
    <lineage>
        <taxon>Bacteria</taxon>
        <taxon>Bacillati</taxon>
        <taxon>Bacillota</taxon>
        <taxon>Bacilli</taxon>
        <taxon>Bacillales</taxon>
        <taxon>Bacillaceae</taxon>
        <taxon>Virgibacillus</taxon>
    </lineage>
</organism>
<evidence type="ECO:0000256" key="2">
    <source>
        <dbReference type="ARBA" id="ARBA00022475"/>
    </source>
</evidence>
<feature type="transmembrane region" description="Helical" evidence="6">
    <location>
        <begin position="7"/>
        <end position="26"/>
    </location>
</feature>
<dbReference type="PANTHER" id="PTHR33545">
    <property type="entry name" value="UPF0750 MEMBRANE PROTEIN YITT-RELATED"/>
    <property type="match status" value="1"/>
</dbReference>
<reference evidence="8 9" key="1">
    <citation type="submission" date="2016-10" db="EMBL/GenBank/DDBJ databases">
        <authorList>
            <person name="de Groot N.N."/>
        </authorList>
    </citation>
    <scope>NUCLEOTIDE SEQUENCE [LARGE SCALE GENOMIC DNA]</scope>
    <source>
        <strain evidence="8 9">CGMCC 1.10449</strain>
    </source>
</reference>
<feature type="transmembrane region" description="Helical" evidence="6">
    <location>
        <begin position="38"/>
        <end position="66"/>
    </location>
</feature>
<feature type="transmembrane region" description="Helical" evidence="6">
    <location>
        <begin position="167"/>
        <end position="184"/>
    </location>
</feature>
<dbReference type="STRING" id="553311.SAMN05216231_2560"/>
<feature type="transmembrane region" description="Helical" evidence="6">
    <location>
        <begin position="143"/>
        <end position="161"/>
    </location>
</feature>
<keyword evidence="4 6" id="KW-1133">Transmembrane helix</keyword>
<name>A0A1H1DT67_9BACI</name>
<dbReference type="InterPro" id="IPR015867">
    <property type="entry name" value="N-reg_PII/ATP_PRibTrfase_C"/>
</dbReference>
<evidence type="ECO:0000313" key="8">
    <source>
        <dbReference type="EMBL" id="SDQ79617.1"/>
    </source>
</evidence>
<keyword evidence="9" id="KW-1185">Reference proteome</keyword>
<keyword evidence="3 6" id="KW-0812">Transmembrane</keyword>
<dbReference type="GO" id="GO:0005886">
    <property type="term" value="C:plasma membrane"/>
    <property type="evidence" value="ECO:0007669"/>
    <property type="project" value="UniProtKB-SubCell"/>
</dbReference>
<evidence type="ECO:0000256" key="4">
    <source>
        <dbReference type="ARBA" id="ARBA00022989"/>
    </source>
</evidence>
<evidence type="ECO:0000259" key="7">
    <source>
        <dbReference type="Pfam" id="PF10035"/>
    </source>
</evidence>
<proteinExistence type="predicted"/>
<evidence type="ECO:0000313" key="9">
    <source>
        <dbReference type="Proteomes" id="UP000199444"/>
    </source>
</evidence>
<feature type="transmembrane region" description="Helical" evidence="6">
    <location>
        <begin position="73"/>
        <end position="94"/>
    </location>
</feature>
<dbReference type="RefSeq" id="WP_092493378.1">
    <property type="nucleotide sequence ID" value="NZ_FNKD01000003.1"/>
</dbReference>
<gene>
    <name evidence="8" type="ORF">SAMN05216231_2560</name>
</gene>
<evidence type="ECO:0000256" key="6">
    <source>
        <dbReference type="SAM" id="Phobius"/>
    </source>
</evidence>
<evidence type="ECO:0000256" key="3">
    <source>
        <dbReference type="ARBA" id="ARBA00022692"/>
    </source>
</evidence>
<dbReference type="Gene3D" id="3.30.70.120">
    <property type="match status" value="1"/>
</dbReference>
<evidence type="ECO:0000256" key="1">
    <source>
        <dbReference type="ARBA" id="ARBA00004651"/>
    </source>
</evidence>
<dbReference type="InterPro" id="IPR051461">
    <property type="entry name" value="UPF0750_membrane"/>
</dbReference>
<dbReference type="AlphaFoldDB" id="A0A1H1DT67"/>
<keyword evidence="5 6" id="KW-0472">Membrane</keyword>
<dbReference type="EMBL" id="FNKD01000003">
    <property type="protein sequence ID" value="SDQ79617.1"/>
    <property type="molecule type" value="Genomic_DNA"/>
</dbReference>
<comment type="subcellular location">
    <subcellularLocation>
        <location evidence="1">Cell membrane</location>
        <topology evidence="1">Multi-pass membrane protein</topology>
    </subcellularLocation>
</comment>
<dbReference type="InterPro" id="IPR003740">
    <property type="entry name" value="YitT"/>
</dbReference>
<feature type="transmembrane region" description="Helical" evidence="6">
    <location>
        <begin position="100"/>
        <end position="122"/>
    </location>
</feature>